<dbReference type="Pfam" id="PF24626">
    <property type="entry name" value="SH3_Tf2-1"/>
    <property type="match status" value="1"/>
</dbReference>
<evidence type="ECO:0000259" key="1">
    <source>
        <dbReference type="Pfam" id="PF24626"/>
    </source>
</evidence>
<dbReference type="EMBL" id="JXTC01000716">
    <property type="protein sequence ID" value="PON39473.1"/>
    <property type="molecule type" value="Genomic_DNA"/>
</dbReference>
<evidence type="ECO:0000313" key="3">
    <source>
        <dbReference type="Proteomes" id="UP000237000"/>
    </source>
</evidence>
<evidence type="ECO:0000313" key="2">
    <source>
        <dbReference type="EMBL" id="PON39473.1"/>
    </source>
</evidence>
<sequence length="81" mass="9211">MLHLRKERFPVVTYSKLKSRKLGPFPVEKCINDNAHAITHPRDLGISSTFNVAYIYSYHPLDASIVQLAEFESSSFGAREN</sequence>
<name>A0A2P5ASF7_TREOI</name>
<dbReference type="Proteomes" id="UP000237000">
    <property type="component" value="Unassembled WGS sequence"/>
</dbReference>
<feature type="domain" description="Tf2-1-like SH3-like" evidence="1">
    <location>
        <begin position="1"/>
        <end position="59"/>
    </location>
</feature>
<comment type="caution">
    <text evidence="2">The sequence shown here is derived from an EMBL/GenBank/DDBJ whole genome shotgun (WGS) entry which is preliminary data.</text>
</comment>
<reference evidence="3" key="1">
    <citation type="submission" date="2016-06" db="EMBL/GenBank/DDBJ databases">
        <title>Parallel loss of symbiosis genes in relatives of nitrogen-fixing non-legume Parasponia.</title>
        <authorList>
            <person name="Van Velzen R."/>
            <person name="Holmer R."/>
            <person name="Bu F."/>
            <person name="Rutten L."/>
            <person name="Van Zeijl A."/>
            <person name="Liu W."/>
            <person name="Santuari L."/>
            <person name="Cao Q."/>
            <person name="Sharma T."/>
            <person name="Shen D."/>
            <person name="Roswanjaya Y."/>
            <person name="Wardhani T."/>
            <person name="Kalhor M.S."/>
            <person name="Jansen J."/>
            <person name="Van den Hoogen J."/>
            <person name="Gungor B."/>
            <person name="Hartog M."/>
            <person name="Hontelez J."/>
            <person name="Verver J."/>
            <person name="Yang W.-C."/>
            <person name="Schijlen E."/>
            <person name="Repin R."/>
            <person name="Schilthuizen M."/>
            <person name="Schranz E."/>
            <person name="Heidstra R."/>
            <person name="Miyata K."/>
            <person name="Fedorova E."/>
            <person name="Kohlen W."/>
            <person name="Bisseling T."/>
            <person name="Smit S."/>
            <person name="Geurts R."/>
        </authorList>
    </citation>
    <scope>NUCLEOTIDE SEQUENCE [LARGE SCALE GENOMIC DNA]</scope>
    <source>
        <strain evidence="3">cv. RG33-2</strain>
    </source>
</reference>
<dbReference type="OrthoDB" id="1721574at2759"/>
<dbReference type="AlphaFoldDB" id="A0A2P5ASF7"/>
<keyword evidence="3" id="KW-1185">Reference proteome</keyword>
<dbReference type="InterPro" id="IPR056924">
    <property type="entry name" value="SH3_Tf2-1"/>
</dbReference>
<organism evidence="2 3">
    <name type="scientific">Trema orientale</name>
    <name type="common">Charcoal tree</name>
    <name type="synonym">Celtis orientalis</name>
    <dbReference type="NCBI Taxonomy" id="63057"/>
    <lineage>
        <taxon>Eukaryota</taxon>
        <taxon>Viridiplantae</taxon>
        <taxon>Streptophyta</taxon>
        <taxon>Embryophyta</taxon>
        <taxon>Tracheophyta</taxon>
        <taxon>Spermatophyta</taxon>
        <taxon>Magnoliopsida</taxon>
        <taxon>eudicotyledons</taxon>
        <taxon>Gunneridae</taxon>
        <taxon>Pentapetalae</taxon>
        <taxon>rosids</taxon>
        <taxon>fabids</taxon>
        <taxon>Rosales</taxon>
        <taxon>Cannabaceae</taxon>
        <taxon>Trema</taxon>
    </lineage>
</organism>
<protein>
    <recommendedName>
        <fullName evidence="1">Tf2-1-like SH3-like domain-containing protein</fullName>
    </recommendedName>
</protein>
<dbReference type="InParanoid" id="A0A2P5ASF7"/>
<proteinExistence type="predicted"/>
<accession>A0A2P5ASF7</accession>
<gene>
    <name evidence="2" type="ORF">TorRG33x02_342620</name>
</gene>